<protein>
    <recommendedName>
        <fullName evidence="4">Retrovirus-related Pol polyprotein from transposon TNT 1-94</fullName>
    </recommendedName>
</protein>
<dbReference type="EMBL" id="QJKJ01003882">
    <property type="protein sequence ID" value="RDX96471.1"/>
    <property type="molecule type" value="Genomic_DNA"/>
</dbReference>
<feature type="compositionally biased region" description="Basic and acidic residues" evidence="1">
    <location>
        <begin position="112"/>
        <end position="127"/>
    </location>
</feature>
<dbReference type="OrthoDB" id="1742098at2759"/>
<organism evidence="2 3">
    <name type="scientific">Mucuna pruriens</name>
    <name type="common">Velvet bean</name>
    <name type="synonym">Dolichos pruriens</name>
    <dbReference type="NCBI Taxonomy" id="157652"/>
    <lineage>
        <taxon>Eukaryota</taxon>
        <taxon>Viridiplantae</taxon>
        <taxon>Streptophyta</taxon>
        <taxon>Embryophyta</taxon>
        <taxon>Tracheophyta</taxon>
        <taxon>Spermatophyta</taxon>
        <taxon>Magnoliopsida</taxon>
        <taxon>eudicotyledons</taxon>
        <taxon>Gunneridae</taxon>
        <taxon>Pentapetalae</taxon>
        <taxon>rosids</taxon>
        <taxon>fabids</taxon>
        <taxon>Fabales</taxon>
        <taxon>Fabaceae</taxon>
        <taxon>Papilionoideae</taxon>
        <taxon>50 kb inversion clade</taxon>
        <taxon>NPAAA clade</taxon>
        <taxon>indigoferoid/millettioid clade</taxon>
        <taxon>Phaseoleae</taxon>
        <taxon>Mucuna</taxon>
    </lineage>
</organism>
<accession>A0A371H112</accession>
<dbReference type="PANTHER" id="PTHR35317:SF28">
    <property type="entry name" value="ZINC FINGER, CCHC-TYPE, RIBONUCLEASE H-LIKE DOMAIN, GAG-PRE-INTEGRASE DOMAIN PROTEIN-RELATED"/>
    <property type="match status" value="1"/>
</dbReference>
<dbReference type="Proteomes" id="UP000257109">
    <property type="component" value="Unassembled WGS sequence"/>
</dbReference>
<reference evidence="2" key="1">
    <citation type="submission" date="2018-05" db="EMBL/GenBank/DDBJ databases">
        <title>Draft genome of Mucuna pruriens seed.</title>
        <authorList>
            <person name="Nnadi N.E."/>
            <person name="Vos R."/>
            <person name="Hasami M.H."/>
            <person name="Devisetty U.K."/>
            <person name="Aguiy J.C."/>
        </authorList>
    </citation>
    <scope>NUCLEOTIDE SEQUENCE [LARGE SCALE GENOMIC DNA]</scope>
    <source>
        <strain evidence="2">JCA_2017</strain>
    </source>
</reference>
<name>A0A371H112_MUCPR</name>
<comment type="caution">
    <text evidence="2">The sequence shown here is derived from an EMBL/GenBank/DDBJ whole genome shotgun (WGS) entry which is preliminary data.</text>
</comment>
<proteinExistence type="predicted"/>
<dbReference type="AlphaFoldDB" id="A0A371H112"/>
<evidence type="ECO:0000313" key="3">
    <source>
        <dbReference type="Proteomes" id="UP000257109"/>
    </source>
</evidence>
<gene>
    <name evidence="2" type="ORF">CR513_20869</name>
</gene>
<evidence type="ECO:0008006" key="4">
    <source>
        <dbReference type="Google" id="ProtNLM"/>
    </source>
</evidence>
<feature type="non-terminal residue" evidence="2">
    <location>
        <position position="1"/>
    </location>
</feature>
<sequence length="235" mass="27312">MKEFESILNFGNRVMMVVNQIKRYIEKMEDIRVVEKILHSLIIKFDFVICAIEEIDDSGPIDGSLQAYEERFKRRYEEPLEQVLNAKASLKENRGEKNQRGRGRSQGKGGRGGREDHDNFYNNERSHGRGRGRGNFGRTNERKYDKSNVEYYNCHKYGHECRTNVEERVNLVGDKEEDEDPTLLLALNEESDDKSLWYLNNGVSHHMCGYKEKSMEPKEKVRGNVSIGDSSKVQI</sequence>
<feature type="region of interest" description="Disordered" evidence="1">
    <location>
        <begin position="88"/>
        <end position="141"/>
    </location>
</feature>
<feature type="compositionally biased region" description="Basic and acidic residues" evidence="1">
    <location>
        <begin position="89"/>
        <end position="99"/>
    </location>
</feature>
<keyword evidence="3" id="KW-1185">Reference proteome</keyword>
<evidence type="ECO:0000313" key="2">
    <source>
        <dbReference type="EMBL" id="RDX96471.1"/>
    </source>
</evidence>
<dbReference type="PANTHER" id="PTHR35317">
    <property type="entry name" value="OS04G0629600 PROTEIN"/>
    <property type="match status" value="1"/>
</dbReference>
<evidence type="ECO:0000256" key="1">
    <source>
        <dbReference type="SAM" id="MobiDB-lite"/>
    </source>
</evidence>